<proteinExistence type="predicted"/>
<evidence type="ECO:0000313" key="2">
    <source>
        <dbReference type="EMBL" id="MCW6037847.1"/>
    </source>
</evidence>
<protein>
    <submittedName>
        <fullName evidence="2">Uncharacterized protein</fullName>
    </submittedName>
</protein>
<name>A0ABT3L8R6_9CYAN</name>
<dbReference type="RefSeq" id="WP_265265720.1">
    <property type="nucleotide sequence ID" value="NZ_JAIHOM010000093.1"/>
</dbReference>
<feature type="region of interest" description="Disordered" evidence="1">
    <location>
        <begin position="100"/>
        <end position="146"/>
    </location>
</feature>
<evidence type="ECO:0000256" key="1">
    <source>
        <dbReference type="SAM" id="MobiDB-lite"/>
    </source>
</evidence>
<feature type="compositionally biased region" description="Polar residues" evidence="1">
    <location>
        <begin position="110"/>
        <end position="121"/>
    </location>
</feature>
<feature type="region of interest" description="Disordered" evidence="1">
    <location>
        <begin position="351"/>
        <end position="403"/>
    </location>
</feature>
<gene>
    <name evidence="2" type="ORF">K4A83_16430</name>
</gene>
<reference evidence="2 3" key="1">
    <citation type="submission" date="2021-08" db="EMBL/GenBank/DDBJ databases">
        <title>Draft genome sequence of Spirulina subsalsa with high tolerance to salinity and hype-accumulation of phycocyanin.</title>
        <authorList>
            <person name="Pei H."/>
            <person name="Jiang L."/>
        </authorList>
    </citation>
    <scope>NUCLEOTIDE SEQUENCE [LARGE SCALE GENOMIC DNA]</scope>
    <source>
        <strain evidence="2 3">FACHB-351</strain>
    </source>
</reference>
<feature type="compositionally biased region" description="Polar residues" evidence="1">
    <location>
        <begin position="263"/>
        <end position="303"/>
    </location>
</feature>
<accession>A0ABT3L8R6</accession>
<keyword evidence="3" id="KW-1185">Reference proteome</keyword>
<dbReference type="Proteomes" id="UP001526426">
    <property type="component" value="Unassembled WGS sequence"/>
</dbReference>
<feature type="compositionally biased region" description="Polar residues" evidence="1">
    <location>
        <begin position="351"/>
        <end position="388"/>
    </location>
</feature>
<dbReference type="EMBL" id="JAIHOM010000093">
    <property type="protein sequence ID" value="MCW6037847.1"/>
    <property type="molecule type" value="Genomic_DNA"/>
</dbReference>
<evidence type="ECO:0000313" key="3">
    <source>
        <dbReference type="Proteomes" id="UP001526426"/>
    </source>
</evidence>
<feature type="compositionally biased region" description="Low complexity" evidence="1">
    <location>
        <begin position="122"/>
        <end position="141"/>
    </location>
</feature>
<feature type="region of interest" description="Disordered" evidence="1">
    <location>
        <begin position="211"/>
        <end position="318"/>
    </location>
</feature>
<organism evidence="2 3">
    <name type="scientific">Spirulina subsalsa FACHB-351</name>
    <dbReference type="NCBI Taxonomy" id="234711"/>
    <lineage>
        <taxon>Bacteria</taxon>
        <taxon>Bacillati</taxon>
        <taxon>Cyanobacteriota</taxon>
        <taxon>Cyanophyceae</taxon>
        <taxon>Spirulinales</taxon>
        <taxon>Spirulinaceae</taxon>
        <taxon>Spirulina</taxon>
    </lineage>
</organism>
<comment type="caution">
    <text evidence="2">The sequence shown here is derived from an EMBL/GenBank/DDBJ whole genome shotgun (WGS) entry which is preliminary data.</text>
</comment>
<sequence length="403" mass="42971">MSPNSPYTANHPDKHLQPPIPFYRKPLFVGSMVITVLLGFSFWSYSQNPQWLEYSQGESVIDRLLAANPDLTREELAAMADVDNVSLLMEQLNLPTVPTPELPIAETDLPSDNPSQSPTSATNELTTGLTTGTDNPLLPGLIPNDTGQFASVADLLKQTTNGQDSPSPGSSQQTNAWIKLTQLPSVKPVGTVSQPTVMSPLQQALSLINQPSGEANEADSEQDSSRNPQGSNTATTSPNPNPSTLGNTGSNGTGMNAQIPATGMNTPATGQPYNPYNPATSQGLGQQPNYGNSYSTTPYGNINNPPPNVRGQTGQTPTMPYYVPPTRSSRNVSPNFNNYGVPNMPQGNNATGVNPLFNNPNMTQQQPNRGQNNSFNPSGPQMGQQSTPIRRIGNGEINTFANP</sequence>
<feature type="compositionally biased region" description="Low complexity" evidence="1">
    <location>
        <begin position="230"/>
        <end position="256"/>
    </location>
</feature>